<keyword evidence="3" id="KW-0326">Glycosidase</keyword>
<dbReference type="AlphaFoldDB" id="A0A2N6QRT6"/>
<name>A0A2N6QRT6_9BACT</name>
<dbReference type="GO" id="GO:0016998">
    <property type="term" value="P:cell wall macromolecule catabolic process"/>
    <property type="evidence" value="ECO:0007669"/>
    <property type="project" value="InterPro"/>
</dbReference>
<keyword evidence="2 5" id="KW-0378">Hydrolase</keyword>
<dbReference type="GO" id="GO:0009253">
    <property type="term" value="P:peptidoglycan catabolic process"/>
    <property type="evidence" value="ECO:0007669"/>
    <property type="project" value="InterPro"/>
</dbReference>
<dbReference type="RefSeq" id="WP_102696973.1">
    <property type="nucleotide sequence ID" value="NZ_PNGJ01000003.1"/>
</dbReference>
<comment type="similarity">
    <text evidence="1">Belongs to the glycosyl hydrolase 25 family.</text>
</comment>
<dbReference type="PROSITE" id="PS51904">
    <property type="entry name" value="GLYCOSYL_HYDROL_F25_2"/>
    <property type="match status" value="1"/>
</dbReference>
<accession>A0A2N6QRT6</accession>
<evidence type="ECO:0000313" key="5">
    <source>
        <dbReference type="EMBL" id="PMC24575.1"/>
    </source>
</evidence>
<dbReference type="Proteomes" id="UP000235564">
    <property type="component" value="Unassembled WGS sequence"/>
</dbReference>
<reference evidence="5 6" key="1">
    <citation type="submission" date="2017-09" db="EMBL/GenBank/DDBJ databases">
        <title>Bacterial strain isolated from the female urinary microbiota.</title>
        <authorList>
            <person name="Thomas-White K."/>
            <person name="Kumar N."/>
            <person name="Forster S."/>
            <person name="Putonti C."/>
            <person name="Lawley T."/>
            <person name="Wolfe A.J."/>
        </authorList>
    </citation>
    <scope>NUCLEOTIDE SEQUENCE [LARGE SCALE GENOMIC DNA]</scope>
    <source>
        <strain evidence="5 6">UMB0536</strain>
    </source>
</reference>
<gene>
    <name evidence="5" type="ORF">CJ231_04800</name>
</gene>
<dbReference type="SUPFAM" id="SSF51445">
    <property type="entry name" value="(Trans)glycosidases"/>
    <property type="match status" value="1"/>
</dbReference>
<dbReference type="InterPro" id="IPR002053">
    <property type="entry name" value="Glyco_hydro_25"/>
</dbReference>
<evidence type="ECO:0000256" key="3">
    <source>
        <dbReference type="ARBA" id="ARBA00023295"/>
    </source>
</evidence>
<sequence length="242" mass="28145">MKRIVSCVIALFCILAVHAQYFDVQCEDTCSHVHGIDLSHYQGEVFWETVGENTKNTYVYLKATEGGDRIDPTYQTNIELAHRYGLKVGSYHFFRPKTNLTLQLQNFMTQCRPGDQDLIPMIDVETRSGLSTEAFCDSLHKFLRMVEEAYQQKPLIYTGANFYDHNLSGQLDSYQIMIAQYTDREPVLADGRDITMWQYTGKGRINGINTFVDKSRMMGRHGLREIRFRRNATNTRKYTWIH</sequence>
<dbReference type="Gene3D" id="3.20.20.80">
    <property type="entry name" value="Glycosidases"/>
    <property type="match status" value="1"/>
</dbReference>
<comment type="caution">
    <text evidence="5">The sequence shown here is derived from an EMBL/GenBank/DDBJ whole genome shotgun (WGS) entry which is preliminary data.</text>
</comment>
<dbReference type="GO" id="GO:0016052">
    <property type="term" value="P:carbohydrate catabolic process"/>
    <property type="evidence" value="ECO:0007669"/>
    <property type="project" value="TreeGrafter"/>
</dbReference>
<dbReference type="Pfam" id="PF01183">
    <property type="entry name" value="Glyco_hydro_25"/>
    <property type="match status" value="1"/>
</dbReference>
<keyword evidence="4" id="KW-0732">Signal</keyword>
<feature type="chain" id="PRO_5014827693" evidence="4">
    <location>
        <begin position="20"/>
        <end position="242"/>
    </location>
</feature>
<dbReference type="SMART" id="SM00641">
    <property type="entry name" value="Glyco_25"/>
    <property type="match status" value="1"/>
</dbReference>
<proteinExistence type="inferred from homology"/>
<evidence type="ECO:0000256" key="4">
    <source>
        <dbReference type="SAM" id="SignalP"/>
    </source>
</evidence>
<protein>
    <submittedName>
        <fullName evidence="5">Glycosyl hydrolase family 25</fullName>
    </submittedName>
</protein>
<dbReference type="InterPro" id="IPR017853">
    <property type="entry name" value="GH"/>
</dbReference>
<dbReference type="PANTHER" id="PTHR34135">
    <property type="entry name" value="LYSOZYME"/>
    <property type="match status" value="1"/>
</dbReference>
<evidence type="ECO:0000256" key="2">
    <source>
        <dbReference type="ARBA" id="ARBA00022801"/>
    </source>
</evidence>
<dbReference type="OrthoDB" id="9798192at2"/>
<dbReference type="PANTHER" id="PTHR34135:SF2">
    <property type="entry name" value="LYSOZYME"/>
    <property type="match status" value="1"/>
</dbReference>
<feature type="signal peptide" evidence="4">
    <location>
        <begin position="1"/>
        <end position="19"/>
    </location>
</feature>
<dbReference type="EMBL" id="PNGJ01000003">
    <property type="protein sequence ID" value="PMC24575.1"/>
    <property type="molecule type" value="Genomic_DNA"/>
</dbReference>
<evidence type="ECO:0000256" key="1">
    <source>
        <dbReference type="ARBA" id="ARBA00010646"/>
    </source>
</evidence>
<dbReference type="GO" id="GO:0003796">
    <property type="term" value="F:lysozyme activity"/>
    <property type="evidence" value="ECO:0007669"/>
    <property type="project" value="InterPro"/>
</dbReference>
<dbReference type="InterPro" id="IPR018077">
    <property type="entry name" value="Glyco_hydro_fam25_subgr"/>
</dbReference>
<evidence type="ECO:0000313" key="6">
    <source>
        <dbReference type="Proteomes" id="UP000235564"/>
    </source>
</evidence>
<organism evidence="5 6">
    <name type="scientific">Hoylesella buccalis</name>
    <dbReference type="NCBI Taxonomy" id="28127"/>
    <lineage>
        <taxon>Bacteria</taxon>
        <taxon>Pseudomonadati</taxon>
        <taxon>Bacteroidota</taxon>
        <taxon>Bacteroidia</taxon>
        <taxon>Bacteroidales</taxon>
        <taxon>Prevotellaceae</taxon>
        <taxon>Hoylesella</taxon>
    </lineage>
</organism>